<dbReference type="InterPro" id="IPR001543">
    <property type="entry name" value="FliN-like_C"/>
</dbReference>
<keyword evidence="8" id="KW-0472">Membrane</keyword>
<evidence type="ECO:0000256" key="5">
    <source>
        <dbReference type="ARBA" id="ARBA00022475"/>
    </source>
</evidence>
<dbReference type="AlphaFoldDB" id="A0A8J7ULR3"/>
<dbReference type="EMBL" id="JAGIYY010000012">
    <property type="protein sequence ID" value="MBP0441225.1"/>
    <property type="molecule type" value="Genomic_DNA"/>
</dbReference>
<dbReference type="GO" id="GO:0071978">
    <property type="term" value="P:bacterial-type flagellum-dependent swarming motility"/>
    <property type="evidence" value="ECO:0007669"/>
    <property type="project" value="TreeGrafter"/>
</dbReference>
<evidence type="ECO:0000256" key="10">
    <source>
        <dbReference type="ARBA" id="ARBA00025044"/>
    </source>
</evidence>
<keyword evidence="12" id="KW-0969">Cilium</keyword>
<dbReference type="GO" id="GO:0009425">
    <property type="term" value="C:bacterial-type flagellum basal body"/>
    <property type="evidence" value="ECO:0007669"/>
    <property type="project" value="UniProtKB-SubCell"/>
</dbReference>
<dbReference type="GO" id="GO:0050918">
    <property type="term" value="P:positive chemotaxis"/>
    <property type="evidence" value="ECO:0007669"/>
    <property type="project" value="TreeGrafter"/>
</dbReference>
<comment type="function">
    <text evidence="10">FliM is one of three proteins (FliG, FliN, FliM) that forms the rotor-mounted switch complex (C ring), located at the base of the basal body. This complex interacts with the CheY and CheZ chemotaxis proteins, in addition to contacting components of the motor that determine the direction of flagellar rotation.</text>
</comment>
<keyword evidence="7" id="KW-0283">Flagellar rotation</keyword>
<dbReference type="PANTHER" id="PTHR30034">
    <property type="entry name" value="FLAGELLAR MOTOR SWITCH PROTEIN FLIM"/>
    <property type="match status" value="1"/>
</dbReference>
<keyword evidence="6" id="KW-0145">Chemotaxis</keyword>
<dbReference type="Proteomes" id="UP000666240">
    <property type="component" value="Unassembled WGS sequence"/>
</dbReference>
<protein>
    <recommendedName>
        <fullName evidence="4">Flagellar motor switch protein FliM</fullName>
    </recommendedName>
</protein>
<dbReference type="GO" id="GO:0005886">
    <property type="term" value="C:plasma membrane"/>
    <property type="evidence" value="ECO:0007669"/>
    <property type="project" value="UniProtKB-SubCell"/>
</dbReference>
<evidence type="ECO:0000259" key="11">
    <source>
        <dbReference type="Pfam" id="PF01052"/>
    </source>
</evidence>
<keyword evidence="9" id="KW-0975">Bacterial flagellum</keyword>
<evidence type="ECO:0000313" key="12">
    <source>
        <dbReference type="EMBL" id="MBP0441225.1"/>
    </source>
</evidence>
<accession>A0A8J7ULR3</accession>
<keyword evidence="5" id="KW-1003">Cell membrane</keyword>
<keyword evidence="12" id="KW-0966">Cell projection</keyword>
<dbReference type="InterPro" id="IPR036429">
    <property type="entry name" value="SpoA-like_sf"/>
</dbReference>
<sequence>MMQKGIIEQLTGETGEPDRVAQAGRALAERALPALRESLNAELASAVDVEIDDVTVGRFAQARPSEGTFGTMAVAASETSPDALVLVSDAAAAALLVTALFGAEPDQPITPIDREPTATELDVIALTFEVFARVINGSGERSMTIKLPIPEPLAGKELAKRSLRDGPAVTLRFRLLLPGGSGTISLTMPQRVLLKHRALPEGEANAADPRWGAHFGEEIMRSTVDLRATLAMERMTLGEIADLEVGQVLALPEGAQASTQLSSRGRTLFVCEFGKLGQNYTVRVSEEFDARKDFIDGLLPG</sequence>
<evidence type="ECO:0000256" key="9">
    <source>
        <dbReference type="ARBA" id="ARBA00023143"/>
    </source>
</evidence>
<evidence type="ECO:0000256" key="4">
    <source>
        <dbReference type="ARBA" id="ARBA00021898"/>
    </source>
</evidence>
<proteinExistence type="inferred from homology"/>
<dbReference type="SUPFAM" id="SSF101801">
    <property type="entry name" value="Surface presentation of antigens (SPOA)"/>
    <property type="match status" value="1"/>
</dbReference>
<evidence type="ECO:0000256" key="7">
    <source>
        <dbReference type="ARBA" id="ARBA00022779"/>
    </source>
</evidence>
<dbReference type="Gene3D" id="2.30.330.10">
    <property type="entry name" value="SpoA-like"/>
    <property type="match status" value="1"/>
</dbReference>
<evidence type="ECO:0000256" key="6">
    <source>
        <dbReference type="ARBA" id="ARBA00022500"/>
    </source>
</evidence>
<comment type="similarity">
    <text evidence="3">Belongs to the FliM family.</text>
</comment>
<dbReference type="PANTHER" id="PTHR30034:SF6">
    <property type="entry name" value="YOP PROTEINS TRANSLOCATION PROTEIN Q"/>
    <property type="match status" value="1"/>
</dbReference>
<keyword evidence="13" id="KW-1185">Reference proteome</keyword>
<keyword evidence="12" id="KW-0282">Flagellum</keyword>
<evidence type="ECO:0000256" key="2">
    <source>
        <dbReference type="ARBA" id="ARBA00004202"/>
    </source>
</evidence>
<evidence type="ECO:0000256" key="3">
    <source>
        <dbReference type="ARBA" id="ARBA00011049"/>
    </source>
</evidence>
<name>A0A8J7ULR3_9HYPH</name>
<feature type="domain" description="Flagellar motor switch protein FliN-like C-terminal" evidence="11">
    <location>
        <begin position="217"/>
        <end position="287"/>
    </location>
</feature>
<dbReference type="Pfam" id="PF01052">
    <property type="entry name" value="FliMN_C"/>
    <property type="match status" value="1"/>
</dbReference>
<comment type="subcellular location">
    <subcellularLocation>
        <location evidence="1">Bacterial flagellum basal body</location>
    </subcellularLocation>
    <subcellularLocation>
        <location evidence="2">Cell membrane</location>
        <topology evidence="2">Peripheral membrane protein</topology>
    </subcellularLocation>
</comment>
<organism evidence="12 13">
    <name type="scientific">Tianweitania sediminis</name>
    <dbReference type="NCBI Taxonomy" id="1502156"/>
    <lineage>
        <taxon>Bacteria</taxon>
        <taxon>Pseudomonadati</taxon>
        <taxon>Pseudomonadota</taxon>
        <taxon>Alphaproteobacteria</taxon>
        <taxon>Hyphomicrobiales</taxon>
        <taxon>Phyllobacteriaceae</taxon>
        <taxon>Tianweitania</taxon>
    </lineage>
</organism>
<evidence type="ECO:0000313" key="13">
    <source>
        <dbReference type="Proteomes" id="UP000666240"/>
    </source>
</evidence>
<evidence type="ECO:0000256" key="8">
    <source>
        <dbReference type="ARBA" id="ARBA00023136"/>
    </source>
</evidence>
<dbReference type="InterPro" id="IPR028976">
    <property type="entry name" value="CheC-like_sf"/>
</dbReference>
<evidence type="ECO:0000256" key="1">
    <source>
        <dbReference type="ARBA" id="ARBA00004117"/>
    </source>
</evidence>
<reference evidence="12" key="1">
    <citation type="submission" date="2021-03" db="EMBL/GenBank/DDBJ databases">
        <title>Genome sequencing and assembly of Tianweitania sediminis.</title>
        <authorList>
            <person name="Chhetri G."/>
        </authorList>
    </citation>
    <scope>NUCLEOTIDE SEQUENCE</scope>
    <source>
        <strain evidence="12">Z8</strain>
    </source>
</reference>
<comment type="caution">
    <text evidence="12">The sequence shown here is derived from an EMBL/GenBank/DDBJ whole genome shotgun (WGS) entry which is preliminary data.</text>
</comment>
<dbReference type="Gene3D" id="3.40.1550.10">
    <property type="entry name" value="CheC-like"/>
    <property type="match status" value="1"/>
</dbReference>
<gene>
    <name evidence="12" type="ORF">J5Y06_21470</name>
</gene>